<accession>A0AAD9F604</accession>
<organism evidence="2 3">
    <name type="scientific">Dissostichus eleginoides</name>
    <name type="common">Patagonian toothfish</name>
    <name type="synonym">Dissostichus amissus</name>
    <dbReference type="NCBI Taxonomy" id="100907"/>
    <lineage>
        <taxon>Eukaryota</taxon>
        <taxon>Metazoa</taxon>
        <taxon>Chordata</taxon>
        <taxon>Craniata</taxon>
        <taxon>Vertebrata</taxon>
        <taxon>Euteleostomi</taxon>
        <taxon>Actinopterygii</taxon>
        <taxon>Neopterygii</taxon>
        <taxon>Teleostei</taxon>
        <taxon>Neoteleostei</taxon>
        <taxon>Acanthomorphata</taxon>
        <taxon>Eupercaria</taxon>
        <taxon>Perciformes</taxon>
        <taxon>Notothenioidei</taxon>
        <taxon>Nototheniidae</taxon>
        <taxon>Dissostichus</taxon>
    </lineage>
</organism>
<feature type="region of interest" description="Disordered" evidence="1">
    <location>
        <begin position="204"/>
        <end position="226"/>
    </location>
</feature>
<protein>
    <submittedName>
        <fullName evidence="2">Pentatricopeptide repeat-containing protein</fullName>
    </submittedName>
</protein>
<evidence type="ECO:0000313" key="3">
    <source>
        <dbReference type="Proteomes" id="UP001228049"/>
    </source>
</evidence>
<keyword evidence="3" id="KW-1185">Reference proteome</keyword>
<comment type="caution">
    <text evidence="2">The sequence shown here is derived from an EMBL/GenBank/DDBJ whole genome shotgun (WGS) entry which is preliminary data.</text>
</comment>
<sequence>MVLPSNRLYSGPLSVEAQKILAVLRAQSRHTARRSHSSSHHRQLERYSNSQVSSWSMSQEDSRETGRQFLSRPQVSPTSTSYHEASNQRQSSQSSACYRSSQTPDSLTPSSSSSFQRHTSQSEAYYRPSQIYPHRKTSEPPLANPVRLCLSLSVRRQQHQSPIEAPSPCRSNTRETCSAEEIRPPFIQNLSLDEEEDPDEALFPTTEHSNTQRREATVHKVSSCSKISEETHNDKLVQQKGNKNAESWHVLRKKIDHTVSLDSLSEWRLPLSNPSEEVISGEQEGGLLYQLEEGAEEAVDSENMMQISDVRHEMQDEVTCEKTRHIEAYEKESANEKEGPLSVTNENATLEMNLNFTSNTDKRLHCYSDDAKSWQKENNDFECSVRSPELKEVEHPADREDEEASVGFHCGSPKKISVSLELGERNVSHCQAEKPQDMSQAGTETEEKHCTENPLMLCEPNKLVLGGTTADNLQRNRERIDVMEVNLEVQRERIATSNKDKMETEQHHCSDVQMTERLCESDCRKGSEKPGGDTVSGEQGGDRNETVKPPVDCDNESSSAEDMDQYISSTPTLSQECGAKRLKFRAPCNLGKPTAP</sequence>
<feature type="compositionally biased region" description="Low complexity" evidence="1">
    <location>
        <begin position="48"/>
        <end position="59"/>
    </location>
</feature>
<feature type="compositionally biased region" description="Basic and acidic residues" evidence="1">
    <location>
        <begin position="388"/>
        <end position="398"/>
    </location>
</feature>
<dbReference type="AlphaFoldDB" id="A0AAD9F604"/>
<feature type="region of interest" description="Disordered" evidence="1">
    <location>
        <begin position="522"/>
        <end position="572"/>
    </location>
</feature>
<feature type="compositionally biased region" description="Low complexity" evidence="1">
    <location>
        <begin position="87"/>
        <end position="114"/>
    </location>
</feature>
<dbReference type="Proteomes" id="UP001228049">
    <property type="component" value="Unassembled WGS sequence"/>
</dbReference>
<dbReference type="EMBL" id="JASDAP010000016">
    <property type="protein sequence ID" value="KAK1890179.1"/>
    <property type="molecule type" value="Genomic_DNA"/>
</dbReference>
<gene>
    <name evidence="2" type="ORF">KUDE01_014851</name>
</gene>
<proteinExistence type="predicted"/>
<feature type="compositionally biased region" description="Polar residues" evidence="1">
    <location>
        <begin position="71"/>
        <end position="85"/>
    </location>
</feature>
<feature type="region of interest" description="Disordered" evidence="1">
    <location>
        <begin position="28"/>
        <end position="142"/>
    </location>
</feature>
<feature type="compositionally biased region" description="Basic residues" evidence="1">
    <location>
        <begin position="28"/>
        <end position="43"/>
    </location>
</feature>
<reference evidence="2" key="1">
    <citation type="submission" date="2023-04" db="EMBL/GenBank/DDBJ databases">
        <title>Chromosome-level genome of Chaenocephalus aceratus.</title>
        <authorList>
            <person name="Park H."/>
        </authorList>
    </citation>
    <scope>NUCLEOTIDE SEQUENCE</scope>
    <source>
        <strain evidence="2">DE</strain>
        <tissue evidence="2">Muscle</tissue>
    </source>
</reference>
<evidence type="ECO:0000256" key="1">
    <source>
        <dbReference type="SAM" id="MobiDB-lite"/>
    </source>
</evidence>
<feature type="compositionally biased region" description="Basic and acidic residues" evidence="1">
    <location>
        <begin position="522"/>
        <end position="531"/>
    </location>
</feature>
<name>A0AAD9F604_DISEL</name>
<evidence type="ECO:0000313" key="2">
    <source>
        <dbReference type="EMBL" id="KAK1890179.1"/>
    </source>
</evidence>
<feature type="region of interest" description="Disordered" evidence="1">
    <location>
        <begin position="388"/>
        <end position="410"/>
    </location>
</feature>
<feature type="compositionally biased region" description="Acidic residues" evidence="1">
    <location>
        <begin position="553"/>
        <end position="564"/>
    </location>
</feature>